<gene>
    <name evidence="7" type="ORF">Cylst_5717</name>
</gene>
<dbReference type="eggNOG" id="COG1413">
    <property type="taxonomic scope" value="Bacteria"/>
</dbReference>
<evidence type="ECO:0000256" key="2">
    <source>
        <dbReference type="ARBA" id="ARBA00022549"/>
    </source>
</evidence>
<evidence type="ECO:0000313" key="7">
    <source>
        <dbReference type="EMBL" id="AFZ27713.1"/>
    </source>
</evidence>
<evidence type="ECO:0000313" key="8">
    <source>
        <dbReference type="Proteomes" id="UP000010475"/>
    </source>
</evidence>
<keyword evidence="4" id="KW-0456">Lyase</keyword>
<dbReference type="AlphaFoldDB" id="K9X5G5"/>
<dbReference type="STRING" id="56107.Cylst_5717"/>
<sequence length="965" mass="107534">MNQHKRQKLFPFLKFISLGLSLSLLITPTGCTQNPIKEEISTYTQQLSDKNDQERWNAAMALGRIGPEAESAIPKLIETLKDENPLVRMSAVTALGKIGLKAQIAIPDLIARLQDQDEDVRQEAATALNRIGSPAVSPLITTLKDNNIDVRLNAILALGKIGVDAKAAVPALMDALKDNNPTIQYKVIAALGQIGPEAQAAVPVLTTKLNDPNWQVRANTVHALGNIGTQAKSAVPVLLNLLKDEDAVVRQRTTFALGKIGAVPLLVEALKNDNEAVRQGATYALAEMGLPVVPNLKEPLKSDNQFVRQGSISALGIISKSLQDKAVKLSTTDLDQAISNLAQAVSVLQPTQKELLKASRFEAKDIEPITQTLNALKDQQRVRGLDLTLNVVFWIFILFSSTGVSLIWLRPVFFLRFTRAIVTARQEQEILNQVLASAQLFLEQTGAKVSREGKRGLKIVSISGRLEAYSPLPVLLAIDQPHDQDVTELVQYAERLANNRQKRAGILLYRETPDTIFRVRMAEVRLSEHFVLIPIPLAAVEQVVVDSAACTGLLAEYCDRYLPGADLFDDRNAIGDTLSFFGRGKLLHRLEEELLRKQGVGLFGLRKSGKTSILLQLGFSLRHHPVVHIDLQPYGGKPRYGAEFFNEILQKLSLLLKNREASQKLQFTPFSRDLPATDLTTEFIQRISQLTEVLTKAGYEPPIICFLDEIERILPTPTDPPEKVEEFNACFGVLRSLSQEQRQLGFLIADVHPDCNRINQWQQTGVPTNPVFSFFKEVFLAPFSAEETTTMLTDISRLMGRAFDQETLTAIHQESGGHPFIARQLASLLCAKVSEVENGLISWSDAQRYIKKPFAYSSILKDYFGQNIWADLQKRNFASAMAVLRVLACKPELANGMNQEELQAFVGKMFTESQCLDALLWLEMVGLVVRVEQENNDYYYSKVPMLSRWLQLEIGEEEIKKWQIH</sequence>
<keyword evidence="3" id="KW-0605">Phycobilisome</keyword>
<dbReference type="SMART" id="SM00567">
    <property type="entry name" value="EZ_HEAT"/>
    <property type="match status" value="8"/>
</dbReference>
<dbReference type="InterPro" id="IPR021133">
    <property type="entry name" value="HEAT_type_2"/>
</dbReference>
<dbReference type="HOGENOM" id="CLU_306687_0_0_3"/>
<dbReference type="GO" id="GO:0030089">
    <property type="term" value="C:phycobilisome"/>
    <property type="evidence" value="ECO:0007669"/>
    <property type="project" value="UniProtKB-KW"/>
</dbReference>
<dbReference type="PROSITE" id="PS50077">
    <property type="entry name" value="HEAT_REPEAT"/>
    <property type="match status" value="2"/>
</dbReference>
<dbReference type="InterPro" id="IPR004155">
    <property type="entry name" value="PBS_lyase_HEAT"/>
</dbReference>
<keyword evidence="8" id="KW-1185">Reference proteome</keyword>
<feature type="transmembrane region" description="Helical" evidence="6">
    <location>
        <begin position="391"/>
        <end position="409"/>
    </location>
</feature>
<dbReference type="InterPro" id="IPR027417">
    <property type="entry name" value="P-loop_NTPase"/>
</dbReference>
<comment type="function">
    <text evidence="5">Catalyzes the hydroxylation of the N(6)-(4-aminobutyl)-L-lysine intermediate produced by deoxyhypusine synthase/DHPS on a critical lysine of the eukaryotic translation initiation factor 5A/eIF-5A. This is the second step of the post-translational modification of that lysine into an unusual amino acid residue named hypusine. Hypusination is unique to mature eIF-5A factor and is essential for its function.</text>
</comment>
<dbReference type="RefSeq" id="WP_015210947.1">
    <property type="nucleotide sequence ID" value="NC_019757.1"/>
</dbReference>
<dbReference type="Pfam" id="PF13646">
    <property type="entry name" value="HEAT_2"/>
    <property type="match status" value="2"/>
</dbReference>
<organism evidence="7 8">
    <name type="scientific">Cylindrospermum stagnale PCC 7417</name>
    <dbReference type="NCBI Taxonomy" id="56107"/>
    <lineage>
        <taxon>Bacteria</taxon>
        <taxon>Bacillati</taxon>
        <taxon>Cyanobacteriota</taxon>
        <taxon>Cyanophyceae</taxon>
        <taxon>Nostocales</taxon>
        <taxon>Nostocaceae</taxon>
        <taxon>Cylindrospermum</taxon>
    </lineage>
</organism>
<dbReference type="eggNOG" id="COG1672">
    <property type="taxonomic scope" value="Bacteria"/>
</dbReference>
<dbReference type="OrthoDB" id="448481at2"/>
<evidence type="ECO:0000256" key="6">
    <source>
        <dbReference type="SAM" id="Phobius"/>
    </source>
</evidence>
<dbReference type="KEGG" id="csg:Cylst_5717"/>
<keyword evidence="6" id="KW-0812">Transmembrane</keyword>
<dbReference type="SUPFAM" id="SSF52540">
    <property type="entry name" value="P-loop containing nucleoside triphosphate hydrolases"/>
    <property type="match status" value="1"/>
</dbReference>
<dbReference type="PANTHER" id="PTHR12697:SF5">
    <property type="entry name" value="DEOXYHYPUSINE HYDROXYLASE"/>
    <property type="match status" value="1"/>
</dbReference>
<evidence type="ECO:0000256" key="1">
    <source>
        <dbReference type="ARBA" id="ARBA00009299"/>
    </source>
</evidence>
<reference evidence="7 8" key="1">
    <citation type="submission" date="2012-06" db="EMBL/GenBank/DDBJ databases">
        <title>Finished chromosome of genome of Cylindrospermum stagnale PCC 7417.</title>
        <authorList>
            <consortium name="US DOE Joint Genome Institute"/>
            <person name="Gugger M."/>
            <person name="Coursin T."/>
            <person name="Rippka R."/>
            <person name="Tandeau De Marsac N."/>
            <person name="Huntemann M."/>
            <person name="Wei C.-L."/>
            <person name="Han J."/>
            <person name="Detter J.C."/>
            <person name="Han C."/>
            <person name="Tapia R."/>
            <person name="Chen A."/>
            <person name="Kyrpides N."/>
            <person name="Mavromatis K."/>
            <person name="Markowitz V."/>
            <person name="Szeto E."/>
            <person name="Ivanova N."/>
            <person name="Pagani I."/>
            <person name="Pati A."/>
            <person name="Goodwin L."/>
            <person name="Nordberg H.P."/>
            <person name="Cantor M.N."/>
            <person name="Hua S.X."/>
            <person name="Woyke T."/>
            <person name="Kerfeld C.A."/>
        </authorList>
    </citation>
    <scope>NUCLEOTIDE SEQUENCE [LARGE SCALE GENOMIC DNA]</scope>
    <source>
        <strain evidence="7 8">PCC 7417</strain>
    </source>
</reference>
<dbReference type="PANTHER" id="PTHR12697">
    <property type="entry name" value="PBS LYASE HEAT-LIKE PROTEIN"/>
    <property type="match status" value="1"/>
</dbReference>
<evidence type="ECO:0000256" key="4">
    <source>
        <dbReference type="ARBA" id="ARBA00023239"/>
    </source>
</evidence>
<keyword evidence="6" id="KW-0472">Membrane</keyword>
<dbReference type="InterPro" id="IPR011989">
    <property type="entry name" value="ARM-like"/>
</dbReference>
<keyword evidence="2" id="KW-0042">Antenna complex</keyword>
<dbReference type="Gene3D" id="1.25.10.10">
    <property type="entry name" value="Leucine-rich Repeat Variant"/>
    <property type="match status" value="2"/>
</dbReference>
<dbReference type="EMBL" id="CP003642">
    <property type="protein sequence ID" value="AFZ27713.1"/>
    <property type="molecule type" value="Genomic_DNA"/>
</dbReference>
<accession>K9X5G5</accession>
<evidence type="ECO:0000256" key="3">
    <source>
        <dbReference type="ARBA" id="ARBA00022738"/>
    </source>
</evidence>
<dbReference type="SUPFAM" id="SSF48371">
    <property type="entry name" value="ARM repeat"/>
    <property type="match status" value="1"/>
</dbReference>
<evidence type="ECO:0000256" key="5">
    <source>
        <dbReference type="ARBA" id="ARBA00045876"/>
    </source>
</evidence>
<dbReference type="InterPro" id="IPR016024">
    <property type="entry name" value="ARM-type_fold"/>
</dbReference>
<dbReference type="Proteomes" id="UP000010475">
    <property type="component" value="Chromosome"/>
</dbReference>
<dbReference type="GO" id="GO:0016829">
    <property type="term" value="F:lyase activity"/>
    <property type="evidence" value="ECO:0007669"/>
    <property type="project" value="UniProtKB-KW"/>
</dbReference>
<keyword evidence="6" id="KW-1133">Transmembrane helix</keyword>
<name>K9X5G5_9NOST</name>
<protein>
    <submittedName>
        <fullName evidence="7">HEAT repeat-containing protein</fullName>
    </submittedName>
</protein>
<dbReference type="Gene3D" id="3.40.50.300">
    <property type="entry name" value="P-loop containing nucleotide triphosphate hydrolases"/>
    <property type="match status" value="1"/>
</dbReference>
<comment type="similarity">
    <text evidence="1">Belongs to the CpcE/RpcE/PecE family.</text>
</comment>
<proteinExistence type="inferred from homology"/>
<dbReference type="GO" id="GO:0016491">
    <property type="term" value="F:oxidoreductase activity"/>
    <property type="evidence" value="ECO:0007669"/>
    <property type="project" value="TreeGrafter"/>
</dbReference>